<feature type="coiled-coil region" evidence="2">
    <location>
        <begin position="117"/>
        <end position="171"/>
    </location>
</feature>
<evidence type="ECO:0000256" key="3">
    <source>
        <dbReference type="SAM" id="MobiDB-lite"/>
    </source>
</evidence>
<dbReference type="InParanoid" id="A0CW87"/>
<evidence type="ECO:0000313" key="4">
    <source>
        <dbReference type="EMBL" id="CAK75054.1"/>
    </source>
</evidence>
<dbReference type="SMART" id="SM00028">
    <property type="entry name" value="TPR"/>
    <property type="match status" value="3"/>
</dbReference>
<dbReference type="STRING" id="5888.A0CW87"/>
<dbReference type="Pfam" id="PF00515">
    <property type="entry name" value="TPR_1"/>
    <property type="match status" value="2"/>
</dbReference>
<dbReference type="Gene3D" id="1.25.40.10">
    <property type="entry name" value="Tetratricopeptide repeat domain"/>
    <property type="match status" value="1"/>
</dbReference>
<dbReference type="PROSITE" id="PS50005">
    <property type="entry name" value="TPR"/>
    <property type="match status" value="2"/>
</dbReference>
<protein>
    <submittedName>
        <fullName evidence="4">Uncharacterized protein</fullName>
    </submittedName>
</protein>
<feature type="repeat" description="TPR" evidence="1">
    <location>
        <begin position="77"/>
        <end position="110"/>
    </location>
</feature>
<dbReference type="RefSeq" id="XP_001442451.1">
    <property type="nucleotide sequence ID" value="XM_001442414.1"/>
</dbReference>
<dbReference type="HOGENOM" id="CLU_058463_4_0_1"/>
<proteinExistence type="predicted"/>
<dbReference type="SUPFAM" id="SSF48452">
    <property type="entry name" value="TPR-like"/>
    <property type="match status" value="1"/>
</dbReference>
<evidence type="ECO:0000256" key="1">
    <source>
        <dbReference type="PROSITE-ProRule" id="PRU00339"/>
    </source>
</evidence>
<evidence type="ECO:0000313" key="5">
    <source>
        <dbReference type="Proteomes" id="UP000000600"/>
    </source>
</evidence>
<feature type="region of interest" description="Disordered" evidence="3">
    <location>
        <begin position="1"/>
        <end position="30"/>
    </location>
</feature>
<dbReference type="Proteomes" id="UP000000600">
    <property type="component" value="Unassembled WGS sequence"/>
</dbReference>
<dbReference type="KEGG" id="ptm:GSPATT00001256001"/>
<dbReference type="GeneID" id="5028236"/>
<sequence>MDNTSTDQKENPDIYQVEQEQDQQQQQMEQIQKEKEKCLELKNKAGLLFSQLKYEEAADIYNEAIDYCPLEDLNMLSILNSNIAICFMKQSDFESALEHCSKALEFNPEFVKALMNRAECYEKTDKLEEALEDYKKLKELSPNDNFIIKKYIDLDQKVQELQEKRKNEALKGLKDLGNTLLNKFGLSLDNFKMQQNENGSYNIQFQQ</sequence>
<keyword evidence="2" id="KW-0175">Coiled coil</keyword>
<dbReference type="OrthoDB" id="448999at2759"/>
<organism evidence="4 5">
    <name type="scientific">Paramecium tetraurelia</name>
    <dbReference type="NCBI Taxonomy" id="5888"/>
    <lineage>
        <taxon>Eukaryota</taxon>
        <taxon>Sar</taxon>
        <taxon>Alveolata</taxon>
        <taxon>Ciliophora</taxon>
        <taxon>Intramacronucleata</taxon>
        <taxon>Oligohymenophorea</taxon>
        <taxon>Peniculida</taxon>
        <taxon>Parameciidae</taxon>
        <taxon>Paramecium</taxon>
    </lineage>
</organism>
<dbReference type="InterPro" id="IPR011990">
    <property type="entry name" value="TPR-like_helical_dom_sf"/>
</dbReference>
<keyword evidence="1" id="KW-0802">TPR repeat</keyword>
<name>A0CW87_PARTE</name>
<evidence type="ECO:0000256" key="2">
    <source>
        <dbReference type="SAM" id="Coils"/>
    </source>
</evidence>
<gene>
    <name evidence="4" type="ORF">GSPATT00001256001</name>
</gene>
<dbReference type="PANTHER" id="PTHR46014">
    <property type="entry name" value="TETRATRICOPEPTIDE REPEAT PROTEIN 1"/>
    <property type="match status" value="1"/>
</dbReference>
<dbReference type="InterPro" id="IPR052769">
    <property type="entry name" value="TPR_domain_protein"/>
</dbReference>
<feature type="repeat" description="TPR" evidence="1">
    <location>
        <begin position="111"/>
        <end position="144"/>
    </location>
</feature>
<dbReference type="PANTHER" id="PTHR46014:SF1">
    <property type="entry name" value="TETRATRICOPEPTIDE REPEAT PROTEIN 1"/>
    <property type="match status" value="1"/>
</dbReference>
<dbReference type="AlphaFoldDB" id="A0CW87"/>
<dbReference type="OMA" id="ITTMKSW"/>
<feature type="compositionally biased region" description="Low complexity" evidence="3">
    <location>
        <begin position="16"/>
        <end position="30"/>
    </location>
</feature>
<dbReference type="InterPro" id="IPR019734">
    <property type="entry name" value="TPR_rpt"/>
</dbReference>
<dbReference type="EMBL" id="CT868207">
    <property type="protein sequence ID" value="CAK75054.1"/>
    <property type="molecule type" value="Genomic_DNA"/>
</dbReference>
<reference evidence="4 5" key="1">
    <citation type="journal article" date="2006" name="Nature">
        <title>Global trends of whole-genome duplications revealed by the ciliate Paramecium tetraurelia.</title>
        <authorList>
            <consortium name="Genoscope"/>
            <person name="Aury J.-M."/>
            <person name="Jaillon O."/>
            <person name="Duret L."/>
            <person name="Noel B."/>
            <person name="Jubin C."/>
            <person name="Porcel B.M."/>
            <person name="Segurens B."/>
            <person name="Daubin V."/>
            <person name="Anthouard V."/>
            <person name="Aiach N."/>
            <person name="Arnaiz O."/>
            <person name="Billaut A."/>
            <person name="Beisson J."/>
            <person name="Blanc I."/>
            <person name="Bouhouche K."/>
            <person name="Camara F."/>
            <person name="Duharcourt S."/>
            <person name="Guigo R."/>
            <person name="Gogendeau D."/>
            <person name="Katinka M."/>
            <person name="Keller A.-M."/>
            <person name="Kissmehl R."/>
            <person name="Klotz C."/>
            <person name="Koll F."/>
            <person name="Le Moue A."/>
            <person name="Lepere C."/>
            <person name="Malinsky S."/>
            <person name="Nowacki M."/>
            <person name="Nowak J.K."/>
            <person name="Plattner H."/>
            <person name="Poulain J."/>
            <person name="Ruiz F."/>
            <person name="Serrano V."/>
            <person name="Zagulski M."/>
            <person name="Dessen P."/>
            <person name="Betermier M."/>
            <person name="Weissenbach J."/>
            <person name="Scarpelli C."/>
            <person name="Schachter V."/>
            <person name="Sperling L."/>
            <person name="Meyer E."/>
            <person name="Cohen J."/>
            <person name="Wincker P."/>
        </authorList>
    </citation>
    <scope>NUCLEOTIDE SEQUENCE [LARGE SCALE GENOMIC DNA]</scope>
    <source>
        <strain evidence="4 5">Stock d4-2</strain>
    </source>
</reference>
<dbReference type="eggNOG" id="KOG4234">
    <property type="taxonomic scope" value="Eukaryota"/>
</dbReference>
<accession>A0CW87</accession>
<keyword evidence="5" id="KW-1185">Reference proteome</keyword>